<evidence type="ECO:0000256" key="7">
    <source>
        <dbReference type="PROSITE-ProRule" id="PRU10137"/>
    </source>
</evidence>
<dbReference type="GO" id="GO:0003677">
    <property type="term" value="F:DNA binding"/>
    <property type="evidence" value="ECO:0007669"/>
    <property type="project" value="UniProtKB-KW"/>
</dbReference>
<dbReference type="PROSITE" id="PS51736">
    <property type="entry name" value="RECOMBINASES_3"/>
    <property type="match status" value="1"/>
</dbReference>
<dbReference type="Gene3D" id="1.10.10.60">
    <property type="entry name" value="Homeodomain-like"/>
    <property type="match status" value="1"/>
</dbReference>
<dbReference type="InterPro" id="IPR050639">
    <property type="entry name" value="SSR_resolvase"/>
</dbReference>
<dbReference type="PROSITE" id="PS00398">
    <property type="entry name" value="RECOMBINASES_2"/>
    <property type="match status" value="1"/>
</dbReference>
<keyword evidence="3" id="KW-0230">DNA invertase</keyword>
<dbReference type="FunFam" id="3.40.50.1390:FF:000001">
    <property type="entry name" value="DNA recombinase"/>
    <property type="match status" value="1"/>
</dbReference>
<dbReference type="CDD" id="cd00569">
    <property type="entry name" value="HTH_Hin_like"/>
    <property type="match status" value="1"/>
</dbReference>
<evidence type="ECO:0000313" key="10">
    <source>
        <dbReference type="Proteomes" id="UP000238281"/>
    </source>
</evidence>
<evidence type="ECO:0000256" key="6">
    <source>
        <dbReference type="PIRSR" id="PIRSR606118-50"/>
    </source>
</evidence>
<dbReference type="SMART" id="SM00857">
    <property type="entry name" value="Resolvase"/>
    <property type="match status" value="1"/>
</dbReference>
<dbReference type="PANTHER" id="PTHR30461">
    <property type="entry name" value="DNA-INVERTASE FROM LAMBDOID PROPHAGE"/>
    <property type="match status" value="1"/>
</dbReference>
<keyword evidence="4" id="KW-0238">DNA-binding</keyword>
<accession>A0A2S9SY89</accession>
<dbReference type="InterPro" id="IPR007889">
    <property type="entry name" value="HTH_Psq"/>
</dbReference>
<dbReference type="Pfam" id="PF04218">
    <property type="entry name" value="CENP-B_N"/>
    <property type="match status" value="1"/>
</dbReference>
<dbReference type="PANTHER" id="PTHR30461:SF2">
    <property type="entry name" value="SERINE RECOMBINASE PINE-RELATED"/>
    <property type="match status" value="1"/>
</dbReference>
<dbReference type="InterPro" id="IPR009057">
    <property type="entry name" value="Homeodomain-like_sf"/>
</dbReference>
<dbReference type="EMBL" id="NXGE01000027">
    <property type="protein sequence ID" value="PRM91564.1"/>
    <property type="molecule type" value="Genomic_DNA"/>
</dbReference>
<dbReference type="PROSITE" id="PS00397">
    <property type="entry name" value="RECOMBINASES_1"/>
    <property type="match status" value="1"/>
</dbReference>
<dbReference type="AlphaFoldDB" id="A0A2S9SY89"/>
<evidence type="ECO:0000256" key="2">
    <source>
        <dbReference type="ARBA" id="ARBA00022908"/>
    </source>
</evidence>
<dbReference type="GO" id="GO:0015074">
    <property type="term" value="P:DNA integration"/>
    <property type="evidence" value="ECO:0007669"/>
    <property type="project" value="UniProtKB-KW"/>
</dbReference>
<keyword evidence="5" id="KW-0233">DNA recombination</keyword>
<dbReference type="InterPro" id="IPR006118">
    <property type="entry name" value="Recombinase_CS"/>
</dbReference>
<gene>
    <name evidence="9" type="ORF">CJ673_11520</name>
</gene>
<comment type="caution">
    <text evidence="9">The sequence shown here is derived from an EMBL/GenBank/DDBJ whole genome shotgun (WGS) entry which is preliminary data.</text>
</comment>
<comment type="similarity">
    <text evidence="1">Belongs to the site-specific recombinase resolvase family.</text>
</comment>
<evidence type="ECO:0000259" key="8">
    <source>
        <dbReference type="PROSITE" id="PS51736"/>
    </source>
</evidence>
<evidence type="ECO:0000256" key="3">
    <source>
        <dbReference type="ARBA" id="ARBA00023100"/>
    </source>
</evidence>
<sequence>MLVGYIRVSTDDQNLSLQKDALLKYGVDERNIFSDKTSGSKDKRVGLDKALEFLKEGDTLVVWKLDRLGRSLAHLISVITDLKNRNVSFVSITEGMDTTTASGELFFHIFGALAQFERSLIQERVKAGLEAAKNRGIRGGRPRAISEEKMIAIKKALNDGMSKASICRTFEVKRSTLIDSLNRENI</sequence>
<dbReference type="InterPro" id="IPR036162">
    <property type="entry name" value="Resolvase-like_N_sf"/>
</dbReference>
<dbReference type="Proteomes" id="UP000238281">
    <property type="component" value="Unassembled WGS sequence"/>
</dbReference>
<organism evidence="9 10">
    <name type="scientific">Aliarcobacter cryaerophilus</name>
    <dbReference type="NCBI Taxonomy" id="28198"/>
    <lineage>
        <taxon>Bacteria</taxon>
        <taxon>Pseudomonadati</taxon>
        <taxon>Campylobacterota</taxon>
        <taxon>Epsilonproteobacteria</taxon>
        <taxon>Campylobacterales</taxon>
        <taxon>Arcobacteraceae</taxon>
        <taxon>Aliarcobacter</taxon>
    </lineage>
</organism>
<reference evidence="9 10" key="1">
    <citation type="submission" date="2017-09" db="EMBL/GenBank/DDBJ databases">
        <title>Reassesment of A. cryaerophilus.</title>
        <authorList>
            <person name="Perez-Cataluna A."/>
            <person name="Collado L."/>
            <person name="Salgado O."/>
            <person name="Lefinanco V."/>
            <person name="Figueras M.J."/>
        </authorList>
    </citation>
    <scope>NUCLEOTIDE SEQUENCE [LARGE SCALE GENOMIC DNA]</scope>
    <source>
        <strain evidence="9 10">LMG 10210</strain>
    </source>
</reference>
<dbReference type="InterPro" id="IPR006119">
    <property type="entry name" value="Resolv_N"/>
</dbReference>
<dbReference type="GO" id="GO:0000150">
    <property type="term" value="F:DNA strand exchange activity"/>
    <property type="evidence" value="ECO:0007669"/>
    <property type="project" value="UniProtKB-KW"/>
</dbReference>
<dbReference type="RefSeq" id="WP_105916281.1">
    <property type="nucleotide sequence ID" value="NZ_NXGE01000027.1"/>
</dbReference>
<dbReference type="SUPFAM" id="SSF53041">
    <property type="entry name" value="Resolvase-like"/>
    <property type="match status" value="1"/>
</dbReference>
<evidence type="ECO:0000313" key="9">
    <source>
        <dbReference type="EMBL" id="PRM91564.1"/>
    </source>
</evidence>
<dbReference type="CDD" id="cd03768">
    <property type="entry name" value="SR_ResInv"/>
    <property type="match status" value="1"/>
</dbReference>
<dbReference type="Gene3D" id="3.40.50.1390">
    <property type="entry name" value="Resolvase, N-terminal catalytic domain"/>
    <property type="match status" value="1"/>
</dbReference>
<evidence type="ECO:0000256" key="1">
    <source>
        <dbReference type="ARBA" id="ARBA00009913"/>
    </source>
</evidence>
<evidence type="ECO:0000256" key="4">
    <source>
        <dbReference type="ARBA" id="ARBA00023125"/>
    </source>
</evidence>
<name>A0A2S9SY89_9BACT</name>
<proteinExistence type="inferred from homology"/>
<keyword evidence="2" id="KW-0229">DNA integration</keyword>
<protein>
    <submittedName>
        <fullName evidence="9">Resolvase</fullName>
    </submittedName>
</protein>
<feature type="domain" description="Resolvase/invertase-type recombinase catalytic" evidence="8">
    <location>
        <begin position="1"/>
        <end position="136"/>
    </location>
</feature>
<dbReference type="SUPFAM" id="SSF46689">
    <property type="entry name" value="Homeodomain-like"/>
    <property type="match status" value="1"/>
</dbReference>
<dbReference type="Pfam" id="PF00239">
    <property type="entry name" value="Resolvase"/>
    <property type="match status" value="1"/>
</dbReference>
<evidence type="ECO:0000256" key="5">
    <source>
        <dbReference type="ARBA" id="ARBA00023172"/>
    </source>
</evidence>
<feature type="active site" description="O-(5'-phospho-DNA)-serine intermediate" evidence="6 7">
    <location>
        <position position="9"/>
    </location>
</feature>